<dbReference type="InterPro" id="IPR003439">
    <property type="entry name" value="ABC_transporter-like_ATP-bd"/>
</dbReference>
<evidence type="ECO:0000256" key="4">
    <source>
        <dbReference type="ARBA" id="ARBA00022741"/>
    </source>
</evidence>
<evidence type="ECO:0000256" key="3">
    <source>
        <dbReference type="ARBA" id="ARBA00022475"/>
    </source>
</evidence>
<keyword evidence="12" id="KW-1185">Reference proteome</keyword>
<keyword evidence="6" id="KW-1278">Translocase</keyword>
<evidence type="ECO:0000256" key="7">
    <source>
        <dbReference type="ARBA" id="ARBA00023136"/>
    </source>
</evidence>
<sequence>MSYAFQAEGLVKRFGETTALAGIDLAAEEGTVLGVLGPNGAGKTTAVRILATLLRPDGGRATVKGLDVVKDAAKVRRLIGLTGQYASVDEDLTGLQNLTLIGELLDLRRSEAKIRAAELLEWFDLTDAGKRQAKTYSGGMRRRLDLAASLVGNPGVIYLDEPTTGLDPAKREDMWGVVRSLVGNGSTVLLTTQYLEEADALADDISVIDHGKVIAHGTPAQLKHLAGGQTIEVRPTDPAHLDAVSAILSTVAGHAVESPQRGVLTVPVDSDAAFTAVVRRLDEAGIGVMELSLRLPSLDEVFFTLTGHKTEKEEVAA</sequence>
<evidence type="ECO:0000256" key="9">
    <source>
        <dbReference type="ARBA" id="ARBA00049985"/>
    </source>
</evidence>
<dbReference type="InterPro" id="IPR025302">
    <property type="entry name" value="DrrA1/2-like_C"/>
</dbReference>
<dbReference type="PANTHER" id="PTHR42711:SF19">
    <property type="entry name" value="DOXORUBICIN RESISTANCE ATP-BINDING PROTEIN DRRA"/>
    <property type="match status" value="1"/>
</dbReference>
<dbReference type="RefSeq" id="WP_344126895.1">
    <property type="nucleotide sequence ID" value="NZ_BAAALT010000024.1"/>
</dbReference>
<dbReference type="SMART" id="SM00382">
    <property type="entry name" value="AAA"/>
    <property type="match status" value="1"/>
</dbReference>
<evidence type="ECO:0000259" key="10">
    <source>
        <dbReference type="PROSITE" id="PS50893"/>
    </source>
</evidence>
<evidence type="ECO:0000313" key="11">
    <source>
        <dbReference type="EMBL" id="GAA1790697.1"/>
    </source>
</evidence>
<reference evidence="12" key="1">
    <citation type="journal article" date="2019" name="Int. J. Syst. Evol. Microbiol.">
        <title>The Global Catalogue of Microorganisms (GCM) 10K type strain sequencing project: providing services to taxonomists for standard genome sequencing and annotation.</title>
        <authorList>
            <consortium name="The Broad Institute Genomics Platform"/>
            <consortium name="The Broad Institute Genome Sequencing Center for Infectious Disease"/>
            <person name="Wu L."/>
            <person name="Ma J."/>
        </authorList>
    </citation>
    <scope>NUCLEOTIDE SEQUENCE [LARGE SCALE GENOMIC DNA]</scope>
    <source>
        <strain evidence="12">JCM 13250</strain>
    </source>
</reference>
<dbReference type="EMBL" id="BAAALT010000024">
    <property type="protein sequence ID" value="GAA1790697.1"/>
    <property type="molecule type" value="Genomic_DNA"/>
</dbReference>
<dbReference type="Proteomes" id="UP001500218">
    <property type="component" value="Unassembled WGS sequence"/>
</dbReference>
<keyword evidence="8" id="KW-0046">Antibiotic resistance</keyword>
<dbReference type="Gene3D" id="3.40.50.300">
    <property type="entry name" value="P-loop containing nucleotide triphosphate hydrolases"/>
    <property type="match status" value="1"/>
</dbReference>
<keyword evidence="5 11" id="KW-0067">ATP-binding</keyword>
<organism evidence="11 12">
    <name type="scientific">Luedemannella flava</name>
    <dbReference type="NCBI Taxonomy" id="349316"/>
    <lineage>
        <taxon>Bacteria</taxon>
        <taxon>Bacillati</taxon>
        <taxon>Actinomycetota</taxon>
        <taxon>Actinomycetes</taxon>
        <taxon>Micromonosporales</taxon>
        <taxon>Micromonosporaceae</taxon>
        <taxon>Luedemannella</taxon>
    </lineage>
</organism>
<evidence type="ECO:0000256" key="2">
    <source>
        <dbReference type="ARBA" id="ARBA00022448"/>
    </source>
</evidence>
<keyword evidence="4" id="KW-0547">Nucleotide-binding</keyword>
<dbReference type="InterPro" id="IPR017871">
    <property type="entry name" value="ABC_transporter-like_CS"/>
</dbReference>
<accession>A0ABP4XST8</accession>
<dbReference type="SUPFAM" id="SSF52540">
    <property type="entry name" value="P-loop containing nucleoside triphosphate hydrolases"/>
    <property type="match status" value="1"/>
</dbReference>
<dbReference type="GO" id="GO:0005524">
    <property type="term" value="F:ATP binding"/>
    <property type="evidence" value="ECO:0007669"/>
    <property type="project" value="UniProtKB-KW"/>
</dbReference>
<protein>
    <submittedName>
        <fullName evidence="11">Daunorubicin resistance protein DrrA family ABC transporter ATP-binding protein</fullName>
    </submittedName>
</protein>
<evidence type="ECO:0000256" key="1">
    <source>
        <dbReference type="ARBA" id="ARBA00004413"/>
    </source>
</evidence>
<keyword evidence="7" id="KW-0472">Membrane</keyword>
<dbReference type="PROSITE" id="PS00211">
    <property type="entry name" value="ABC_TRANSPORTER_1"/>
    <property type="match status" value="1"/>
</dbReference>
<evidence type="ECO:0000256" key="8">
    <source>
        <dbReference type="ARBA" id="ARBA00023251"/>
    </source>
</evidence>
<dbReference type="NCBIfam" id="TIGR01188">
    <property type="entry name" value="drrA"/>
    <property type="match status" value="1"/>
</dbReference>
<gene>
    <name evidence="11" type="ORF">GCM10009682_10940</name>
</gene>
<comment type="subcellular location">
    <subcellularLocation>
        <location evidence="1">Cell membrane</location>
        <topology evidence="1">Peripheral membrane protein</topology>
        <orientation evidence="1">Cytoplasmic side</orientation>
    </subcellularLocation>
</comment>
<feature type="domain" description="ABC transporter" evidence="10">
    <location>
        <begin position="5"/>
        <end position="235"/>
    </location>
</feature>
<dbReference type="InterPro" id="IPR027417">
    <property type="entry name" value="P-loop_NTPase"/>
</dbReference>
<dbReference type="PROSITE" id="PS50893">
    <property type="entry name" value="ABC_TRANSPORTER_2"/>
    <property type="match status" value="1"/>
</dbReference>
<comment type="caution">
    <text evidence="11">The sequence shown here is derived from an EMBL/GenBank/DDBJ whole genome shotgun (WGS) entry which is preliminary data.</text>
</comment>
<evidence type="ECO:0000313" key="12">
    <source>
        <dbReference type="Proteomes" id="UP001500218"/>
    </source>
</evidence>
<proteinExistence type="inferred from homology"/>
<evidence type="ECO:0000256" key="6">
    <source>
        <dbReference type="ARBA" id="ARBA00022967"/>
    </source>
</evidence>
<dbReference type="InterPro" id="IPR050763">
    <property type="entry name" value="ABC_transporter_ATP-binding"/>
</dbReference>
<keyword evidence="3" id="KW-1003">Cell membrane</keyword>
<evidence type="ECO:0000256" key="5">
    <source>
        <dbReference type="ARBA" id="ARBA00022840"/>
    </source>
</evidence>
<dbReference type="Pfam" id="PF13732">
    <property type="entry name" value="DrrA1-3_C"/>
    <property type="match status" value="1"/>
</dbReference>
<dbReference type="InterPro" id="IPR003593">
    <property type="entry name" value="AAA+_ATPase"/>
</dbReference>
<dbReference type="InterPro" id="IPR005894">
    <property type="entry name" value="DrrA"/>
</dbReference>
<dbReference type="Pfam" id="PF00005">
    <property type="entry name" value="ABC_tran"/>
    <property type="match status" value="1"/>
</dbReference>
<comment type="similarity">
    <text evidence="9">Belongs to the ABC transporter superfamily. Drug exporter-1 (DrugE1) (TC 3.A.1.105) family.</text>
</comment>
<keyword evidence="2" id="KW-0813">Transport</keyword>
<dbReference type="PANTHER" id="PTHR42711">
    <property type="entry name" value="ABC TRANSPORTER ATP-BINDING PROTEIN"/>
    <property type="match status" value="1"/>
</dbReference>
<name>A0ABP4XST8_9ACTN</name>